<dbReference type="UniPathway" id="UPA00078">
    <property type="reaction ID" value="UER00161"/>
</dbReference>
<dbReference type="GO" id="GO:0005524">
    <property type="term" value="F:ATP binding"/>
    <property type="evidence" value="ECO:0007669"/>
    <property type="project" value="UniProtKB-UniRule"/>
</dbReference>
<evidence type="ECO:0000256" key="3">
    <source>
        <dbReference type="ARBA" id="ARBA00022723"/>
    </source>
</evidence>
<dbReference type="PANTHER" id="PTHR43210:SF5">
    <property type="entry name" value="DETHIOBIOTIN SYNTHETASE"/>
    <property type="match status" value="1"/>
</dbReference>
<comment type="caution">
    <text evidence="8">Lacks conserved residue(s) required for the propagation of feature annotation.</text>
</comment>
<keyword evidence="6 8" id="KW-0067">ATP-binding</keyword>
<evidence type="ECO:0000256" key="8">
    <source>
        <dbReference type="HAMAP-Rule" id="MF_00336"/>
    </source>
</evidence>
<feature type="binding site" evidence="8">
    <location>
        <position position="116"/>
    </location>
    <ligand>
        <name>Mg(2+)</name>
        <dbReference type="ChEBI" id="CHEBI:18420"/>
    </ligand>
</feature>
<dbReference type="CDD" id="cd03109">
    <property type="entry name" value="DTBS"/>
    <property type="match status" value="1"/>
</dbReference>
<dbReference type="PANTHER" id="PTHR43210">
    <property type="entry name" value="DETHIOBIOTIN SYNTHETASE"/>
    <property type="match status" value="1"/>
</dbReference>
<feature type="binding site" evidence="8">
    <location>
        <begin position="205"/>
        <end position="207"/>
    </location>
    <ligand>
        <name>ATP</name>
        <dbReference type="ChEBI" id="CHEBI:30616"/>
    </ligand>
</feature>
<feature type="binding site" evidence="8">
    <location>
        <begin position="116"/>
        <end position="119"/>
    </location>
    <ligand>
        <name>ATP</name>
        <dbReference type="ChEBI" id="CHEBI:30616"/>
    </ligand>
</feature>
<dbReference type="RefSeq" id="WP_129124281.1">
    <property type="nucleotide sequence ID" value="NZ_PEIB01000051.1"/>
</dbReference>
<keyword evidence="7 8" id="KW-0460">Magnesium</keyword>
<evidence type="ECO:0000313" key="9">
    <source>
        <dbReference type="EMBL" id="RXJ70377.1"/>
    </source>
</evidence>
<gene>
    <name evidence="8 9" type="primary">bioD</name>
    <name evidence="9" type="ORF">CS022_23455</name>
</gene>
<dbReference type="GO" id="GO:0000287">
    <property type="term" value="F:magnesium ion binding"/>
    <property type="evidence" value="ECO:0007669"/>
    <property type="project" value="UniProtKB-UniRule"/>
</dbReference>
<dbReference type="PIRSF" id="PIRSF006755">
    <property type="entry name" value="DTB_synth"/>
    <property type="match status" value="1"/>
</dbReference>
<reference evidence="9 10" key="1">
    <citation type="submission" date="2017-10" db="EMBL/GenBank/DDBJ databases">
        <title>Nyctiphanis sp. nov., isolated from the stomach of the euphausiid Nyctiphanes simplex (Hansen, 1911) in the Gulf of California.</title>
        <authorList>
            <person name="Gomez-Gil B."/>
            <person name="Aguilar-Mendez M."/>
            <person name="Lopez-Cortes A."/>
            <person name="Gomez-Gutierrez J."/>
            <person name="Roque A."/>
            <person name="Lang E."/>
            <person name="Gonzalez-Castillo A."/>
        </authorList>
    </citation>
    <scope>NUCLEOTIDE SEQUENCE [LARGE SCALE GENOMIC DNA]</scope>
    <source>
        <strain evidence="9 10">CAIM 600</strain>
    </source>
</reference>
<keyword evidence="4 8" id="KW-0547">Nucleotide-binding</keyword>
<organism evidence="9 10">
    <name type="scientific">Veronia nyctiphanis</name>
    <dbReference type="NCBI Taxonomy" id="1278244"/>
    <lineage>
        <taxon>Bacteria</taxon>
        <taxon>Pseudomonadati</taxon>
        <taxon>Pseudomonadota</taxon>
        <taxon>Gammaproteobacteria</taxon>
        <taxon>Vibrionales</taxon>
        <taxon>Vibrionaceae</taxon>
        <taxon>Veronia</taxon>
    </lineage>
</organism>
<dbReference type="AlphaFoldDB" id="A0A4Q0YI44"/>
<comment type="catalytic activity">
    <reaction evidence="8">
        <text>(7R,8S)-7,8-diammoniononanoate + CO2 + ATP = (4R,5S)-dethiobiotin + ADP + phosphate + 3 H(+)</text>
        <dbReference type="Rhea" id="RHEA:15805"/>
        <dbReference type="ChEBI" id="CHEBI:15378"/>
        <dbReference type="ChEBI" id="CHEBI:16526"/>
        <dbReference type="ChEBI" id="CHEBI:30616"/>
        <dbReference type="ChEBI" id="CHEBI:43474"/>
        <dbReference type="ChEBI" id="CHEBI:149469"/>
        <dbReference type="ChEBI" id="CHEBI:149473"/>
        <dbReference type="ChEBI" id="CHEBI:456216"/>
        <dbReference type="EC" id="6.3.3.3"/>
    </reaction>
</comment>
<evidence type="ECO:0000256" key="7">
    <source>
        <dbReference type="ARBA" id="ARBA00022842"/>
    </source>
</evidence>
<proteinExistence type="inferred from homology"/>
<dbReference type="OrthoDB" id="9802097at2"/>
<feature type="binding site" evidence="8">
    <location>
        <position position="17"/>
    </location>
    <ligand>
        <name>Mg(2+)</name>
        <dbReference type="ChEBI" id="CHEBI:18420"/>
    </ligand>
</feature>
<comment type="pathway">
    <text evidence="8">Cofactor biosynthesis; biotin biosynthesis; biotin from 7,8-diaminononanoate: step 1/2.</text>
</comment>
<dbReference type="GO" id="GO:0009102">
    <property type="term" value="P:biotin biosynthetic process"/>
    <property type="evidence" value="ECO:0007669"/>
    <property type="project" value="UniProtKB-UniRule"/>
</dbReference>
<evidence type="ECO:0000256" key="2">
    <source>
        <dbReference type="ARBA" id="ARBA00022598"/>
    </source>
</evidence>
<evidence type="ECO:0000256" key="1">
    <source>
        <dbReference type="ARBA" id="ARBA00022490"/>
    </source>
</evidence>
<comment type="subunit">
    <text evidence="8">Homodimer.</text>
</comment>
<evidence type="ECO:0000256" key="5">
    <source>
        <dbReference type="ARBA" id="ARBA00022756"/>
    </source>
</evidence>
<feature type="active site" evidence="8">
    <location>
        <position position="38"/>
    </location>
</feature>
<dbReference type="InterPro" id="IPR027417">
    <property type="entry name" value="P-loop_NTPase"/>
</dbReference>
<evidence type="ECO:0000313" key="10">
    <source>
        <dbReference type="Proteomes" id="UP000290287"/>
    </source>
</evidence>
<dbReference type="HAMAP" id="MF_00336">
    <property type="entry name" value="BioD"/>
    <property type="match status" value="1"/>
</dbReference>
<dbReference type="SUPFAM" id="SSF52540">
    <property type="entry name" value="P-loop containing nucleoside triphosphate hydrolases"/>
    <property type="match status" value="1"/>
</dbReference>
<dbReference type="NCBIfam" id="TIGR00347">
    <property type="entry name" value="bioD"/>
    <property type="match status" value="1"/>
</dbReference>
<feature type="binding site" evidence="8">
    <location>
        <position position="55"/>
    </location>
    <ligand>
        <name>Mg(2+)</name>
        <dbReference type="ChEBI" id="CHEBI:18420"/>
    </ligand>
</feature>
<keyword evidence="3 8" id="KW-0479">Metal-binding</keyword>
<dbReference type="GO" id="GO:0042803">
    <property type="term" value="F:protein homodimerization activity"/>
    <property type="evidence" value="ECO:0007669"/>
    <property type="project" value="UniProtKB-ARBA"/>
</dbReference>
<dbReference type="InterPro" id="IPR004472">
    <property type="entry name" value="DTB_synth_BioD"/>
</dbReference>
<dbReference type="Gene3D" id="3.40.50.300">
    <property type="entry name" value="P-loop containing nucleotide triphosphate hydrolases"/>
    <property type="match status" value="1"/>
</dbReference>
<dbReference type="GO" id="GO:0005829">
    <property type="term" value="C:cytosol"/>
    <property type="evidence" value="ECO:0007669"/>
    <property type="project" value="TreeGrafter"/>
</dbReference>
<comment type="function">
    <text evidence="8">Catalyzes a mechanistically unusual reaction, the ATP-dependent insertion of CO2 between the N7 and N8 nitrogen atoms of 7,8-diaminopelargonic acid (DAPA, also called 7,8-diammoniononanoate) to form a ureido ring.</text>
</comment>
<sequence>MINAYFITGTDTEVGKTFASVALIQALINKGYKVAGYKPVAAGTEETAEGLCNPDAVALKAVSNVSMTYQEANPCLLDTPCSPHIAADIEKRDVSLAALSDGLHSLTERSDIVIVEGAGGWHVPVSDDASLSEWVRDEQLAVIMVVGMKLGCLNHALLTAQAIRHDGLLIKGWIANCVDPNAQFLDEMIETLNKRLDTPCLGVLPFTDKNGADLSGCLTIPE</sequence>
<comment type="similarity">
    <text evidence="8">Belongs to the dethiobiotin synthetase family.</text>
</comment>
<protein>
    <recommendedName>
        <fullName evidence="8">ATP-dependent dethiobiotin synthetase BioD</fullName>
        <ecNumber evidence="8">6.3.3.3</ecNumber>
    </recommendedName>
    <alternativeName>
        <fullName evidence="8">DTB synthetase</fullName>
        <shortName evidence="8">DTBS</shortName>
    </alternativeName>
    <alternativeName>
        <fullName evidence="8">Dethiobiotin synthase</fullName>
    </alternativeName>
</protein>
<comment type="subcellular location">
    <subcellularLocation>
        <location evidence="8">Cytoplasm</location>
    </subcellularLocation>
</comment>
<dbReference type="EMBL" id="PEIB01000051">
    <property type="protein sequence ID" value="RXJ70377.1"/>
    <property type="molecule type" value="Genomic_DNA"/>
</dbReference>
<feature type="binding site" evidence="8">
    <location>
        <begin position="13"/>
        <end position="18"/>
    </location>
    <ligand>
        <name>ATP</name>
        <dbReference type="ChEBI" id="CHEBI:30616"/>
    </ligand>
</feature>
<feature type="binding site" evidence="8">
    <location>
        <begin position="176"/>
        <end position="177"/>
    </location>
    <ligand>
        <name>ATP</name>
        <dbReference type="ChEBI" id="CHEBI:30616"/>
    </ligand>
</feature>
<comment type="caution">
    <text evidence="9">The sequence shown here is derived from an EMBL/GenBank/DDBJ whole genome shotgun (WGS) entry which is preliminary data.</text>
</comment>
<feature type="binding site" evidence="8">
    <location>
        <position position="55"/>
    </location>
    <ligand>
        <name>ATP</name>
        <dbReference type="ChEBI" id="CHEBI:30616"/>
    </ligand>
</feature>
<name>A0A4Q0YI44_9GAMM</name>
<dbReference type="Proteomes" id="UP000290287">
    <property type="component" value="Unassembled WGS sequence"/>
</dbReference>
<comment type="cofactor">
    <cofactor evidence="8">
        <name>Mg(2+)</name>
        <dbReference type="ChEBI" id="CHEBI:18420"/>
    </cofactor>
</comment>
<keyword evidence="2 8" id="KW-0436">Ligase</keyword>
<accession>A0A4Q0YI44</accession>
<dbReference type="GO" id="GO:0004141">
    <property type="term" value="F:dethiobiotin synthase activity"/>
    <property type="evidence" value="ECO:0007669"/>
    <property type="project" value="UniProtKB-UniRule"/>
</dbReference>
<keyword evidence="5 8" id="KW-0093">Biotin biosynthesis</keyword>
<evidence type="ECO:0000256" key="6">
    <source>
        <dbReference type="ARBA" id="ARBA00022840"/>
    </source>
</evidence>
<evidence type="ECO:0000256" key="4">
    <source>
        <dbReference type="ARBA" id="ARBA00022741"/>
    </source>
</evidence>
<dbReference type="Pfam" id="PF13500">
    <property type="entry name" value="AAA_26"/>
    <property type="match status" value="1"/>
</dbReference>
<dbReference type="FunFam" id="3.40.50.300:FF:000292">
    <property type="entry name" value="ATP-dependent dethiobiotin synthetase BioD"/>
    <property type="match status" value="1"/>
</dbReference>
<keyword evidence="10" id="KW-1185">Reference proteome</keyword>
<keyword evidence="1 8" id="KW-0963">Cytoplasm</keyword>
<dbReference type="EC" id="6.3.3.3" evidence="8"/>